<keyword evidence="3" id="KW-1185">Reference proteome</keyword>
<organism evidence="2 3">
    <name type="scientific">Streptomonospora arabica</name>
    <dbReference type="NCBI Taxonomy" id="412417"/>
    <lineage>
        <taxon>Bacteria</taxon>
        <taxon>Bacillati</taxon>
        <taxon>Actinomycetota</taxon>
        <taxon>Actinomycetes</taxon>
        <taxon>Streptosporangiales</taxon>
        <taxon>Nocardiopsidaceae</taxon>
        <taxon>Streptomonospora</taxon>
    </lineage>
</organism>
<sequence>MDELLLPPQPSVSPLQAEPPEDSGARTYAKYSWQACMAVRDLLGLVGADIEDGVGTEDPSAPVRAIMCEWWEDWIVVNSDCHELVSAKHRDLDQGGWKLATLTDKGGLAHLYRNYRSLGGNIPSRIVSNQALLAGQHGLGDLCQRSDDANGSPSIRPGADQARKTAFAVARYLLHHSEAAGIDGDDTTGKSSNAQSCRPGESLHSKVEVFLAGLTLDLPLPSRSEIDEVAPQRYVRKVLESLGHSPDADIEVWRHLVELMAQCMRGKGDSAWGGLTESVQQLRKTSDTGELPAPLQRRRFTSAQARTAIDRIAGRTRRRRPLPPAPPRTIVGLKMKAGGCRPTAIATAERHMSRWERARTEEVDDSPGQHAQVEAFEDELNLNLHDLEHEVTADTSTNTPYGADLWQKATLIPVDQLPELPFTMDRKLIVGALATEINACRFWLSEEFDAHGELNAANEEYLAAQDGGATQEGGTS</sequence>
<dbReference type="Proteomes" id="UP001595858">
    <property type="component" value="Unassembled WGS sequence"/>
</dbReference>
<dbReference type="RefSeq" id="WP_344139987.1">
    <property type="nucleotide sequence ID" value="NZ_BAAAQI010000001.1"/>
</dbReference>
<feature type="region of interest" description="Disordered" evidence="1">
    <location>
        <begin position="181"/>
        <end position="200"/>
    </location>
</feature>
<protein>
    <submittedName>
        <fullName evidence="2">Uncharacterized protein</fullName>
    </submittedName>
</protein>
<feature type="compositionally biased region" description="Low complexity" evidence="1">
    <location>
        <begin position="1"/>
        <end position="16"/>
    </location>
</feature>
<accession>A0ABV9SK77</accession>
<feature type="region of interest" description="Disordered" evidence="1">
    <location>
        <begin position="1"/>
        <end position="23"/>
    </location>
</feature>
<proteinExistence type="predicted"/>
<name>A0ABV9SK77_9ACTN</name>
<comment type="caution">
    <text evidence="2">The sequence shown here is derived from an EMBL/GenBank/DDBJ whole genome shotgun (WGS) entry which is preliminary data.</text>
</comment>
<evidence type="ECO:0000256" key="1">
    <source>
        <dbReference type="SAM" id="MobiDB-lite"/>
    </source>
</evidence>
<dbReference type="EMBL" id="JBHSIY010000006">
    <property type="protein sequence ID" value="MFC4866363.1"/>
    <property type="molecule type" value="Genomic_DNA"/>
</dbReference>
<evidence type="ECO:0000313" key="3">
    <source>
        <dbReference type="Proteomes" id="UP001595858"/>
    </source>
</evidence>
<reference evidence="3" key="1">
    <citation type="journal article" date="2019" name="Int. J. Syst. Evol. Microbiol.">
        <title>The Global Catalogue of Microorganisms (GCM) 10K type strain sequencing project: providing services to taxonomists for standard genome sequencing and annotation.</title>
        <authorList>
            <consortium name="The Broad Institute Genomics Platform"/>
            <consortium name="The Broad Institute Genome Sequencing Center for Infectious Disease"/>
            <person name="Wu L."/>
            <person name="Ma J."/>
        </authorList>
    </citation>
    <scope>NUCLEOTIDE SEQUENCE [LARGE SCALE GENOMIC DNA]</scope>
    <source>
        <strain evidence="3">CGMCC 4.7304</strain>
    </source>
</reference>
<evidence type="ECO:0000313" key="2">
    <source>
        <dbReference type="EMBL" id="MFC4866363.1"/>
    </source>
</evidence>
<gene>
    <name evidence="2" type="ORF">ACFPCZ_06945</name>
</gene>